<accession>A0A5B9QF60</accession>
<evidence type="ECO:0000313" key="2">
    <source>
        <dbReference type="EMBL" id="QEG36162.1"/>
    </source>
</evidence>
<dbReference type="Proteomes" id="UP000323917">
    <property type="component" value="Chromosome"/>
</dbReference>
<dbReference type="EMBL" id="CP042913">
    <property type="protein sequence ID" value="QEG36162.1"/>
    <property type="molecule type" value="Genomic_DNA"/>
</dbReference>
<keyword evidence="1" id="KW-0812">Transmembrane</keyword>
<proteinExistence type="predicted"/>
<keyword evidence="3" id="KW-1185">Reference proteome</keyword>
<gene>
    <name evidence="2" type="ORF">Pr1d_34710</name>
</gene>
<sequence>MEHGKIMGMAILMGSTSLAYIVFIPYTLQESQAMKLGRIFCRGLWKTKKNMKGGKIVKPGW</sequence>
<keyword evidence="1" id="KW-1133">Transmembrane helix</keyword>
<evidence type="ECO:0000313" key="3">
    <source>
        <dbReference type="Proteomes" id="UP000323917"/>
    </source>
</evidence>
<organism evidence="2 3">
    <name type="scientific">Bythopirellula goksoeyrii</name>
    <dbReference type="NCBI Taxonomy" id="1400387"/>
    <lineage>
        <taxon>Bacteria</taxon>
        <taxon>Pseudomonadati</taxon>
        <taxon>Planctomycetota</taxon>
        <taxon>Planctomycetia</taxon>
        <taxon>Pirellulales</taxon>
        <taxon>Lacipirellulaceae</taxon>
        <taxon>Bythopirellula</taxon>
    </lineage>
</organism>
<evidence type="ECO:0000256" key="1">
    <source>
        <dbReference type="SAM" id="Phobius"/>
    </source>
</evidence>
<dbReference type="KEGG" id="bgok:Pr1d_34710"/>
<name>A0A5B9QF60_9BACT</name>
<keyword evidence="1" id="KW-0472">Membrane</keyword>
<reference evidence="2 3" key="1">
    <citation type="submission" date="2019-08" db="EMBL/GenBank/DDBJ databases">
        <title>Deep-cultivation of Planctomycetes and their phenomic and genomic characterization uncovers novel biology.</title>
        <authorList>
            <person name="Wiegand S."/>
            <person name="Jogler M."/>
            <person name="Boedeker C."/>
            <person name="Pinto D."/>
            <person name="Vollmers J."/>
            <person name="Rivas-Marin E."/>
            <person name="Kohn T."/>
            <person name="Peeters S.H."/>
            <person name="Heuer A."/>
            <person name="Rast P."/>
            <person name="Oberbeckmann S."/>
            <person name="Bunk B."/>
            <person name="Jeske O."/>
            <person name="Meyerdierks A."/>
            <person name="Storesund J.E."/>
            <person name="Kallscheuer N."/>
            <person name="Luecker S."/>
            <person name="Lage O.M."/>
            <person name="Pohl T."/>
            <person name="Merkel B.J."/>
            <person name="Hornburger P."/>
            <person name="Mueller R.-W."/>
            <person name="Bruemmer F."/>
            <person name="Labrenz M."/>
            <person name="Spormann A.M."/>
            <person name="Op den Camp H."/>
            <person name="Overmann J."/>
            <person name="Amann R."/>
            <person name="Jetten M.S.M."/>
            <person name="Mascher T."/>
            <person name="Medema M.H."/>
            <person name="Devos D.P."/>
            <person name="Kaster A.-K."/>
            <person name="Ovreas L."/>
            <person name="Rohde M."/>
            <person name="Galperin M.Y."/>
            <person name="Jogler C."/>
        </authorList>
    </citation>
    <scope>NUCLEOTIDE SEQUENCE [LARGE SCALE GENOMIC DNA]</scope>
    <source>
        <strain evidence="2 3">Pr1d</strain>
    </source>
</reference>
<dbReference type="AlphaFoldDB" id="A0A5B9QF60"/>
<protein>
    <submittedName>
        <fullName evidence="2">Uncharacterized protein</fullName>
    </submittedName>
</protein>
<feature type="transmembrane region" description="Helical" evidence="1">
    <location>
        <begin position="6"/>
        <end position="28"/>
    </location>
</feature>